<comment type="similarity">
    <text evidence="1">Belongs to the peptidase S10 family.</text>
</comment>
<proteinExistence type="inferred from homology"/>
<dbReference type="GO" id="GO:0016752">
    <property type="term" value="F:sinapoyltransferase activity"/>
    <property type="evidence" value="ECO:0007669"/>
    <property type="project" value="UniProtKB-ARBA"/>
</dbReference>
<dbReference type="PANTHER" id="PTHR11802:SF239">
    <property type="entry name" value="PEPTIDASE S10, SERINE CARBOXYPEPTIDASE, ALPHA_BETA HYDROLASE-RELATED"/>
    <property type="match status" value="1"/>
</dbReference>
<dbReference type="GO" id="GO:0004185">
    <property type="term" value="F:serine-type carboxypeptidase activity"/>
    <property type="evidence" value="ECO:0007669"/>
    <property type="project" value="InterPro"/>
</dbReference>
<sequence length="483" mass="55181">MRTISTMCCNFHLILLIALALFLRISSQHGSKVEVLPGFEGPLPFELETGYVGLGETDDDLQVFYYFVKSENDPQKDPLMLWLTGGPGCTSFSALAFQIGPFAFKDEEYDGNLPNLISRPESWTKACSIIFVDLPFGTGFSYAKNVTAQRSDSKLVHHTHQFLRKWLIDHPEFLSNEFYMGADSYSGIPAPAIVQEISNGNEIGLQPQINLQGYLLGNPVTTRKEVNDRVQYTHGMGLISDELYASLQRNCKGEYINVDSRNKLCLRDLNYYDECISTLYLENILNRFCPEVVVTPKKHEALYRRSLTQKFNTTINSNAIVPDRRCKINFAFFLATQWANHESARKSLHIREGTISKWERCYKTDFEYQISSSFEFHVNLSAKGYRALIYSGDHDAVVPFNSTETWIRALNYSIVEDWRPWFLENYVAGYTRTYSNQMTFATVRGGAHLTSYNRPAESLAMFTRWIANVPLTEQGTIISCSRH</sequence>
<keyword evidence="3" id="KW-0325">Glycoprotein</keyword>
<feature type="signal peptide" evidence="4">
    <location>
        <begin position="1"/>
        <end position="27"/>
    </location>
</feature>
<accession>A0AAN9S7R9</accession>
<dbReference type="GO" id="GO:0006508">
    <property type="term" value="P:proteolysis"/>
    <property type="evidence" value="ECO:0007669"/>
    <property type="project" value="InterPro"/>
</dbReference>
<dbReference type="Pfam" id="PF00450">
    <property type="entry name" value="Peptidase_S10"/>
    <property type="match status" value="1"/>
</dbReference>
<dbReference type="GO" id="GO:0019748">
    <property type="term" value="P:secondary metabolic process"/>
    <property type="evidence" value="ECO:0007669"/>
    <property type="project" value="UniProtKB-ARBA"/>
</dbReference>
<evidence type="ECO:0000256" key="1">
    <source>
        <dbReference type="ARBA" id="ARBA00009431"/>
    </source>
</evidence>
<protein>
    <submittedName>
        <fullName evidence="5">Uncharacterized protein</fullName>
    </submittedName>
</protein>
<reference evidence="5 6" key="1">
    <citation type="submission" date="2024-01" db="EMBL/GenBank/DDBJ databases">
        <title>The genomes of 5 underutilized Papilionoideae crops provide insights into root nodulation and disease resistanc.</title>
        <authorList>
            <person name="Jiang F."/>
        </authorList>
    </citation>
    <scope>NUCLEOTIDE SEQUENCE [LARGE SCALE GENOMIC DNA]</scope>
    <source>
        <strain evidence="5">DUOXIRENSHENG_FW03</strain>
        <tissue evidence="5">Leaves</tissue>
    </source>
</reference>
<dbReference type="AlphaFoldDB" id="A0AAN9S7R9"/>
<dbReference type="InterPro" id="IPR001563">
    <property type="entry name" value="Peptidase_S10"/>
</dbReference>
<evidence type="ECO:0000313" key="5">
    <source>
        <dbReference type="EMBL" id="KAK7390487.1"/>
    </source>
</evidence>
<dbReference type="EMBL" id="JAYMYS010000006">
    <property type="protein sequence ID" value="KAK7390487.1"/>
    <property type="molecule type" value="Genomic_DNA"/>
</dbReference>
<dbReference type="Gene3D" id="3.40.50.12670">
    <property type="match status" value="1"/>
</dbReference>
<organism evidence="5 6">
    <name type="scientific">Psophocarpus tetragonolobus</name>
    <name type="common">Winged bean</name>
    <name type="synonym">Dolichos tetragonolobus</name>
    <dbReference type="NCBI Taxonomy" id="3891"/>
    <lineage>
        <taxon>Eukaryota</taxon>
        <taxon>Viridiplantae</taxon>
        <taxon>Streptophyta</taxon>
        <taxon>Embryophyta</taxon>
        <taxon>Tracheophyta</taxon>
        <taxon>Spermatophyta</taxon>
        <taxon>Magnoliopsida</taxon>
        <taxon>eudicotyledons</taxon>
        <taxon>Gunneridae</taxon>
        <taxon>Pentapetalae</taxon>
        <taxon>rosids</taxon>
        <taxon>fabids</taxon>
        <taxon>Fabales</taxon>
        <taxon>Fabaceae</taxon>
        <taxon>Papilionoideae</taxon>
        <taxon>50 kb inversion clade</taxon>
        <taxon>NPAAA clade</taxon>
        <taxon>indigoferoid/millettioid clade</taxon>
        <taxon>Phaseoleae</taxon>
        <taxon>Psophocarpus</taxon>
    </lineage>
</organism>
<dbReference type="Proteomes" id="UP001386955">
    <property type="component" value="Unassembled WGS sequence"/>
</dbReference>
<dbReference type="Gene3D" id="3.40.50.1820">
    <property type="entry name" value="alpha/beta hydrolase"/>
    <property type="match status" value="1"/>
</dbReference>
<evidence type="ECO:0000256" key="2">
    <source>
        <dbReference type="ARBA" id="ARBA00022729"/>
    </source>
</evidence>
<dbReference type="PANTHER" id="PTHR11802">
    <property type="entry name" value="SERINE PROTEASE FAMILY S10 SERINE CARBOXYPEPTIDASE"/>
    <property type="match status" value="1"/>
</dbReference>
<keyword evidence="6" id="KW-1185">Reference proteome</keyword>
<keyword evidence="2 4" id="KW-0732">Signal</keyword>
<gene>
    <name evidence="5" type="ORF">VNO78_25794</name>
</gene>
<dbReference type="FunFam" id="3.40.50.1820:FF:000148">
    <property type="entry name" value="Serine carboxypeptidase-like 11"/>
    <property type="match status" value="1"/>
</dbReference>
<evidence type="ECO:0000313" key="6">
    <source>
        <dbReference type="Proteomes" id="UP001386955"/>
    </source>
</evidence>
<evidence type="ECO:0000256" key="4">
    <source>
        <dbReference type="SAM" id="SignalP"/>
    </source>
</evidence>
<feature type="chain" id="PRO_5042973278" evidence="4">
    <location>
        <begin position="28"/>
        <end position="483"/>
    </location>
</feature>
<comment type="caution">
    <text evidence="5">The sequence shown here is derived from an EMBL/GenBank/DDBJ whole genome shotgun (WGS) entry which is preliminary data.</text>
</comment>
<dbReference type="FunFam" id="3.40.50.12670:FF:000002">
    <property type="entry name" value="Carboxypeptidase"/>
    <property type="match status" value="1"/>
</dbReference>
<dbReference type="InterPro" id="IPR029058">
    <property type="entry name" value="AB_hydrolase_fold"/>
</dbReference>
<name>A0AAN9S7R9_PSOTE</name>
<dbReference type="PRINTS" id="PR00724">
    <property type="entry name" value="CRBOXYPTASEC"/>
</dbReference>
<evidence type="ECO:0000256" key="3">
    <source>
        <dbReference type="ARBA" id="ARBA00023180"/>
    </source>
</evidence>
<dbReference type="SUPFAM" id="SSF53474">
    <property type="entry name" value="alpha/beta-Hydrolases"/>
    <property type="match status" value="1"/>
</dbReference>